<dbReference type="EMBL" id="LR215048">
    <property type="protein sequence ID" value="VEU80912.1"/>
    <property type="molecule type" value="Genomic_DNA"/>
</dbReference>
<sequence>MEFKDKLIFARAKLDLSQSELARELNVSLPTISRWENGKVNPTKKATFVFLQFCKKNNIEIEEE</sequence>
<gene>
    <name evidence="2" type="ORF">NCTC10138_01300</name>
</gene>
<dbReference type="InterPro" id="IPR001387">
    <property type="entry name" value="Cro/C1-type_HTH"/>
</dbReference>
<reference evidence="2 3" key="1">
    <citation type="submission" date="2019-01" db="EMBL/GenBank/DDBJ databases">
        <authorList>
            <consortium name="Pathogen Informatics"/>
        </authorList>
    </citation>
    <scope>NUCLEOTIDE SEQUENCE [LARGE SCALE GENOMIC DNA]</scope>
    <source>
        <strain evidence="2 3">NCTC10138</strain>
    </source>
</reference>
<proteinExistence type="predicted"/>
<feature type="domain" description="HTH cro/C1-type" evidence="1">
    <location>
        <begin position="7"/>
        <end position="43"/>
    </location>
</feature>
<dbReference type="PROSITE" id="PS50943">
    <property type="entry name" value="HTH_CROC1"/>
    <property type="match status" value="1"/>
</dbReference>
<dbReference type="SMART" id="SM00530">
    <property type="entry name" value="HTH_XRE"/>
    <property type="match status" value="1"/>
</dbReference>
<organism evidence="2 3">
    <name type="scientific">Haploplasma axanthum</name>
    <name type="common">Acholeplasma axanthum</name>
    <dbReference type="NCBI Taxonomy" id="29552"/>
    <lineage>
        <taxon>Bacteria</taxon>
        <taxon>Bacillati</taxon>
        <taxon>Mycoplasmatota</taxon>
        <taxon>Mollicutes</taxon>
        <taxon>Acholeplasmatales</taxon>
        <taxon>Acholeplasmataceae</taxon>
        <taxon>Haploplasma</taxon>
    </lineage>
</organism>
<evidence type="ECO:0000313" key="3">
    <source>
        <dbReference type="Proteomes" id="UP000289841"/>
    </source>
</evidence>
<dbReference type="KEGG" id="aaxa:NCTC10138_01300"/>
<name>A0A449BER7_HAPAX</name>
<dbReference type="GO" id="GO:0003677">
    <property type="term" value="F:DNA binding"/>
    <property type="evidence" value="ECO:0007669"/>
    <property type="project" value="InterPro"/>
</dbReference>
<dbReference type="Pfam" id="PF01381">
    <property type="entry name" value="HTH_3"/>
    <property type="match status" value="1"/>
</dbReference>
<dbReference type="OrthoDB" id="384762at2"/>
<protein>
    <submittedName>
        <fullName evidence="2">Transcriptional regulator</fullName>
    </submittedName>
</protein>
<dbReference type="RefSeq" id="WP_129747536.1">
    <property type="nucleotide sequence ID" value="NZ_LR215048.1"/>
</dbReference>
<dbReference type="CDD" id="cd00093">
    <property type="entry name" value="HTH_XRE"/>
    <property type="match status" value="1"/>
</dbReference>
<evidence type="ECO:0000259" key="1">
    <source>
        <dbReference type="PROSITE" id="PS50943"/>
    </source>
</evidence>
<accession>A0A449BER7</accession>
<evidence type="ECO:0000313" key="2">
    <source>
        <dbReference type="EMBL" id="VEU80912.1"/>
    </source>
</evidence>
<dbReference type="AlphaFoldDB" id="A0A449BER7"/>
<dbReference type="SUPFAM" id="SSF47413">
    <property type="entry name" value="lambda repressor-like DNA-binding domains"/>
    <property type="match status" value="1"/>
</dbReference>
<dbReference type="Proteomes" id="UP000289841">
    <property type="component" value="Chromosome"/>
</dbReference>
<dbReference type="InterPro" id="IPR010982">
    <property type="entry name" value="Lambda_DNA-bd_dom_sf"/>
</dbReference>
<keyword evidence="3" id="KW-1185">Reference proteome</keyword>
<dbReference type="Gene3D" id="1.10.260.40">
    <property type="entry name" value="lambda repressor-like DNA-binding domains"/>
    <property type="match status" value="1"/>
</dbReference>